<sequence length="180" mass="20182">MGTREGNKLASDASLEDHSISNDSLSFAGLVSIQRDEQQPKPHVPNRNKYYNIVSKQDPDFEFSIIKPLATNPFKITPADMLISNGQIKPHAVAFQPNLPNPISLRSLLATDHIPNGQTKSARKYHEQLVKARSHKNEERRVTRTWFGKKVFKSFLKPCRKCQAIQPGGIRGQANVVGKN</sequence>
<dbReference type="EMBL" id="JAYKXN010000001">
    <property type="protein sequence ID" value="KAK7319715.1"/>
    <property type="molecule type" value="Genomic_DNA"/>
</dbReference>
<accession>A0AAN9Q0K9</accession>
<gene>
    <name evidence="1" type="ORF">RJT34_04440</name>
</gene>
<organism evidence="1 2">
    <name type="scientific">Clitoria ternatea</name>
    <name type="common">Butterfly pea</name>
    <dbReference type="NCBI Taxonomy" id="43366"/>
    <lineage>
        <taxon>Eukaryota</taxon>
        <taxon>Viridiplantae</taxon>
        <taxon>Streptophyta</taxon>
        <taxon>Embryophyta</taxon>
        <taxon>Tracheophyta</taxon>
        <taxon>Spermatophyta</taxon>
        <taxon>Magnoliopsida</taxon>
        <taxon>eudicotyledons</taxon>
        <taxon>Gunneridae</taxon>
        <taxon>Pentapetalae</taxon>
        <taxon>rosids</taxon>
        <taxon>fabids</taxon>
        <taxon>Fabales</taxon>
        <taxon>Fabaceae</taxon>
        <taxon>Papilionoideae</taxon>
        <taxon>50 kb inversion clade</taxon>
        <taxon>NPAAA clade</taxon>
        <taxon>indigoferoid/millettioid clade</taxon>
        <taxon>Phaseoleae</taxon>
        <taxon>Clitoria</taxon>
    </lineage>
</organism>
<name>A0AAN9Q0K9_CLITE</name>
<dbReference type="Proteomes" id="UP001359559">
    <property type="component" value="Unassembled WGS sequence"/>
</dbReference>
<comment type="caution">
    <text evidence="1">The sequence shown here is derived from an EMBL/GenBank/DDBJ whole genome shotgun (WGS) entry which is preliminary data.</text>
</comment>
<keyword evidence="2" id="KW-1185">Reference proteome</keyword>
<evidence type="ECO:0000313" key="1">
    <source>
        <dbReference type="EMBL" id="KAK7319715.1"/>
    </source>
</evidence>
<dbReference type="AlphaFoldDB" id="A0AAN9Q0K9"/>
<reference evidence="1 2" key="1">
    <citation type="submission" date="2024-01" db="EMBL/GenBank/DDBJ databases">
        <title>The genomes of 5 underutilized Papilionoideae crops provide insights into root nodulation and disease resistance.</title>
        <authorList>
            <person name="Yuan L."/>
        </authorList>
    </citation>
    <scope>NUCLEOTIDE SEQUENCE [LARGE SCALE GENOMIC DNA]</scope>
    <source>
        <strain evidence="1">LY-2023</strain>
        <tissue evidence="1">Leaf</tissue>
    </source>
</reference>
<proteinExistence type="predicted"/>
<protein>
    <submittedName>
        <fullName evidence="1">Uncharacterized protein</fullName>
    </submittedName>
</protein>
<evidence type="ECO:0000313" key="2">
    <source>
        <dbReference type="Proteomes" id="UP001359559"/>
    </source>
</evidence>